<keyword evidence="1" id="KW-0732">Signal</keyword>
<evidence type="ECO:0000256" key="1">
    <source>
        <dbReference type="SAM" id="SignalP"/>
    </source>
</evidence>
<dbReference type="RefSeq" id="WP_149769543.1">
    <property type="nucleotide sequence ID" value="NZ_VDFQ02000003.1"/>
</dbReference>
<dbReference type="Proteomes" id="UP000307768">
    <property type="component" value="Unassembled WGS sequence"/>
</dbReference>
<dbReference type="EMBL" id="VDFQ02000003">
    <property type="protein sequence ID" value="KAA1422593.1"/>
    <property type="molecule type" value="Genomic_DNA"/>
</dbReference>
<dbReference type="OrthoDB" id="4863392at2"/>
<organism evidence="2 3">
    <name type="scientific">Mumia zhuanghuii</name>
    <dbReference type="NCBI Taxonomy" id="2585211"/>
    <lineage>
        <taxon>Bacteria</taxon>
        <taxon>Bacillati</taxon>
        <taxon>Actinomycetota</taxon>
        <taxon>Actinomycetes</taxon>
        <taxon>Propionibacteriales</taxon>
        <taxon>Nocardioidaceae</taxon>
        <taxon>Mumia</taxon>
    </lineage>
</organism>
<sequence length="208" mass="22009">MKKFRALAVTAAAAALTLLTAVPANAVTLNYEYDANGWTHIHSTDSDLWIKPTKMQLAIQGADGTFTGHMPISPADTKFHVLGFLPIKAQVNFEEAAPLSGRVVRVGNIARVDSTASYYIRLSNVLIAGIPSPVGSNCRTKDPVTLSANTPDGEIFNIANGGNLAGSFTIGDFEHCLLNTLIINQLVPGDGNMTLAVTNAKFISATNP</sequence>
<proteinExistence type="predicted"/>
<evidence type="ECO:0000313" key="2">
    <source>
        <dbReference type="EMBL" id="KAA1422593.1"/>
    </source>
</evidence>
<accession>A0A5Q6RWY5</accession>
<feature type="signal peptide" evidence="1">
    <location>
        <begin position="1"/>
        <end position="26"/>
    </location>
</feature>
<evidence type="ECO:0000313" key="3">
    <source>
        <dbReference type="Proteomes" id="UP000307768"/>
    </source>
</evidence>
<feature type="chain" id="PRO_5024339271" evidence="1">
    <location>
        <begin position="27"/>
        <end position="208"/>
    </location>
</feature>
<protein>
    <submittedName>
        <fullName evidence="2">Uncharacterized protein</fullName>
    </submittedName>
</protein>
<comment type="caution">
    <text evidence="2">The sequence shown here is derived from an EMBL/GenBank/DDBJ whole genome shotgun (WGS) entry which is preliminary data.</text>
</comment>
<name>A0A5Q6RWY5_9ACTN</name>
<reference evidence="2 3" key="1">
    <citation type="submission" date="2019-09" db="EMBL/GenBank/DDBJ databases">
        <title>Mumia zhuanghuii sp. nov. isolated from the intestinal contents of plateau pika (Ochotona curzoniae) in the Qinghai-Tibet plateau of China.</title>
        <authorList>
            <person name="Tian Z."/>
        </authorList>
    </citation>
    <scope>NUCLEOTIDE SEQUENCE [LARGE SCALE GENOMIC DNA]</scope>
    <source>
        <strain evidence="3">350</strain>
    </source>
</reference>
<gene>
    <name evidence="2" type="ORF">FE697_010375</name>
</gene>
<dbReference type="AlphaFoldDB" id="A0A5Q6RWY5"/>